<evidence type="ECO:0000256" key="3">
    <source>
        <dbReference type="ARBA" id="ARBA00022690"/>
    </source>
</evidence>
<proteinExistence type="inferred from homology"/>
<evidence type="ECO:0000256" key="2">
    <source>
        <dbReference type="ARBA" id="ARBA00022525"/>
    </source>
</evidence>
<name>A0A232F5X8_9HYME</name>
<evidence type="ECO:0000256" key="8">
    <source>
        <dbReference type="SAM" id="SignalP"/>
    </source>
</evidence>
<evidence type="ECO:0000256" key="5">
    <source>
        <dbReference type="ARBA" id="ARBA00023157"/>
    </source>
</evidence>
<gene>
    <name evidence="10" type="ORF">TSAR_012005</name>
</gene>
<keyword evidence="3 7" id="KW-0646">Protease inhibitor</keyword>
<evidence type="ECO:0000256" key="1">
    <source>
        <dbReference type="ARBA" id="ARBA00004613"/>
    </source>
</evidence>
<feature type="chain" id="PRO_5012059425" description="Pacifastin domain-containing protein" evidence="8">
    <location>
        <begin position="25"/>
        <end position="96"/>
    </location>
</feature>
<accession>A0A232F5X8</accession>
<dbReference type="InterPro" id="IPR008037">
    <property type="entry name" value="Pacifastin_dom"/>
</dbReference>
<comment type="subcellular location">
    <subcellularLocation>
        <location evidence="1">Secreted</location>
    </subcellularLocation>
</comment>
<dbReference type="InterPro" id="IPR036201">
    <property type="entry name" value="Pacifastin_dom_sf"/>
</dbReference>
<feature type="signal peptide" evidence="8">
    <location>
        <begin position="1"/>
        <end position="24"/>
    </location>
</feature>
<dbReference type="GO" id="GO:0004867">
    <property type="term" value="F:serine-type endopeptidase inhibitor activity"/>
    <property type="evidence" value="ECO:0007669"/>
    <property type="project" value="UniProtKB-UniRule"/>
</dbReference>
<feature type="domain" description="Pacifastin" evidence="9">
    <location>
        <begin position="61"/>
        <end position="96"/>
    </location>
</feature>
<keyword evidence="8" id="KW-0732">Signal</keyword>
<evidence type="ECO:0000256" key="4">
    <source>
        <dbReference type="ARBA" id="ARBA00022900"/>
    </source>
</evidence>
<dbReference type="GO" id="GO:0005576">
    <property type="term" value="C:extracellular region"/>
    <property type="evidence" value="ECO:0007669"/>
    <property type="project" value="UniProtKB-SubCell"/>
</dbReference>
<dbReference type="Proteomes" id="UP000215335">
    <property type="component" value="Unassembled WGS sequence"/>
</dbReference>
<keyword evidence="4 7" id="KW-0722">Serine protease inhibitor</keyword>
<feature type="disulfide bond" evidence="7">
    <location>
        <begin position="64"/>
        <end position="79"/>
    </location>
</feature>
<keyword evidence="2" id="KW-0964">Secreted</keyword>
<dbReference type="EMBL" id="NNAY01000923">
    <property type="protein sequence ID" value="OXU25883.1"/>
    <property type="molecule type" value="Genomic_DNA"/>
</dbReference>
<dbReference type="AlphaFoldDB" id="A0A232F5X8"/>
<protein>
    <recommendedName>
        <fullName evidence="9">Pacifastin domain-containing protein</fullName>
    </recommendedName>
</protein>
<dbReference type="SUPFAM" id="SSF57283">
    <property type="entry name" value="PMP inhibitors"/>
    <property type="match status" value="1"/>
</dbReference>
<dbReference type="PROSITE" id="PS51446">
    <property type="entry name" value="PACIFASTIN"/>
    <property type="match status" value="1"/>
</dbReference>
<comment type="similarity">
    <text evidence="6 7">Belongs to the protease inhibitor I19 family.</text>
</comment>
<sequence>MSKVLKIGLLLLLVAVAASAYAVAEENAAPEDSAVEVKAEKGANNQIKNKQFPQIDDYDVTNKCPANQSFKWKCNYCTCGPKGKDASCTRMACPQH</sequence>
<comment type="caution">
    <text evidence="10">The sequence shown here is derived from an EMBL/GenBank/DDBJ whole genome shotgun (WGS) entry which is preliminary data.</text>
</comment>
<evidence type="ECO:0000256" key="6">
    <source>
        <dbReference type="ARBA" id="ARBA00029459"/>
    </source>
</evidence>
<keyword evidence="11" id="KW-1185">Reference proteome</keyword>
<evidence type="ECO:0000313" key="10">
    <source>
        <dbReference type="EMBL" id="OXU25883.1"/>
    </source>
</evidence>
<reference evidence="10 11" key="1">
    <citation type="journal article" date="2017" name="Curr. Biol.">
        <title>The Evolution of Venom by Co-option of Single-Copy Genes.</title>
        <authorList>
            <person name="Martinson E.O."/>
            <person name="Mrinalini"/>
            <person name="Kelkar Y.D."/>
            <person name="Chang C.H."/>
            <person name="Werren J.H."/>
        </authorList>
    </citation>
    <scope>NUCLEOTIDE SEQUENCE [LARGE SCALE GENOMIC DNA]</scope>
    <source>
        <strain evidence="10 11">Alberta</strain>
        <tissue evidence="10">Whole body</tissue>
    </source>
</reference>
<evidence type="ECO:0000259" key="9">
    <source>
        <dbReference type="PROSITE" id="PS51446"/>
    </source>
</evidence>
<evidence type="ECO:0000313" key="11">
    <source>
        <dbReference type="Proteomes" id="UP000215335"/>
    </source>
</evidence>
<dbReference type="Pfam" id="PF05375">
    <property type="entry name" value="Pacifastin_I"/>
    <property type="match status" value="1"/>
</dbReference>
<keyword evidence="5 7" id="KW-1015">Disulfide bond</keyword>
<evidence type="ECO:0000256" key="7">
    <source>
        <dbReference type="PROSITE-ProRule" id="PRU00776"/>
    </source>
</evidence>
<organism evidence="10 11">
    <name type="scientific">Trichomalopsis sarcophagae</name>
    <dbReference type="NCBI Taxonomy" id="543379"/>
    <lineage>
        <taxon>Eukaryota</taxon>
        <taxon>Metazoa</taxon>
        <taxon>Ecdysozoa</taxon>
        <taxon>Arthropoda</taxon>
        <taxon>Hexapoda</taxon>
        <taxon>Insecta</taxon>
        <taxon>Pterygota</taxon>
        <taxon>Neoptera</taxon>
        <taxon>Endopterygota</taxon>
        <taxon>Hymenoptera</taxon>
        <taxon>Apocrita</taxon>
        <taxon>Proctotrupomorpha</taxon>
        <taxon>Chalcidoidea</taxon>
        <taxon>Pteromalidae</taxon>
        <taxon>Pteromalinae</taxon>
        <taxon>Trichomalopsis</taxon>
    </lineage>
</organism>
<comment type="caution">
    <text evidence="7">Lacks conserved residue(s) required for the propagation of feature annotation.</text>
</comment>